<organism>
    <name type="scientific">Ixodes scapularis</name>
    <name type="common">Black-legged tick</name>
    <name type="synonym">Deer tick</name>
    <dbReference type="NCBI Taxonomy" id="6945"/>
    <lineage>
        <taxon>Eukaryota</taxon>
        <taxon>Metazoa</taxon>
        <taxon>Ecdysozoa</taxon>
        <taxon>Arthropoda</taxon>
        <taxon>Chelicerata</taxon>
        <taxon>Arachnida</taxon>
        <taxon>Acari</taxon>
        <taxon>Parasitiformes</taxon>
        <taxon>Ixodida</taxon>
        <taxon>Ixodoidea</taxon>
        <taxon>Ixodidae</taxon>
        <taxon>Ixodinae</taxon>
        <taxon>Ixodes</taxon>
    </lineage>
</organism>
<gene>
    <name evidence="2" type="ORF">IscW_ISCW023725</name>
</gene>
<dbReference type="AlphaFoldDB" id="B7QI73"/>
<feature type="compositionally biased region" description="Low complexity" evidence="1">
    <location>
        <begin position="1"/>
        <end position="17"/>
    </location>
</feature>
<dbReference type="VEuPathDB" id="VectorBase:ISCW023725"/>
<feature type="compositionally biased region" description="Basic residues" evidence="1">
    <location>
        <begin position="58"/>
        <end position="70"/>
    </location>
</feature>
<feature type="compositionally biased region" description="Basic and acidic residues" evidence="1">
    <location>
        <begin position="235"/>
        <end position="250"/>
    </location>
</feature>
<dbReference type="VEuPathDB" id="VectorBase:ISCI023725"/>
<keyword evidence="4" id="KW-1185">Reference proteome</keyword>
<proteinExistence type="predicted"/>
<feature type="region of interest" description="Disordered" evidence="1">
    <location>
        <begin position="1"/>
        <end position="141"/>
    </location>
</feature>
<feature type="compositionally biased region" description="Pro residues" evidence="1">
    <location>
        <begin position="18"/>
        <end position="41"/>
    </location>
</feature>
<dbReference type="PaxDb" id="6945-B7QI73"/>
<dbReference type="EMBL" id="ABJB010529396">
    <property type="status" value="NOT_ANNOTATED_CDS"/>
    <property type="molecule type" value="Genomic_DNA"/>
</dbReference>
<evidence type="ECO:0000256" key="1">
    <source>
        <dbReference type="SAM" id="MobiDB-lite"/>
    </source>
</evidence>
<sequence>AGFVRWAPSSSCSSGPCPYRPPPPGRAPPAPAALCPWPLPRTPTGSSWDPSRTWTPPRPRRPPCRPKRPCPPHSSRSPSWSAGQPRSRCGRPACRPARSSSAAAQPPTWTKRKSPSTRRPPRRGTTGPRPRRKRRRRTPACLTQCTSSALRLFVNAPVHTDARSSVLCRADLPRENPSRMSTPTVISLSLSLSCHFSRGSRSQTLQVDPCCCPPIEGGKPFSSTERAVRGCKVMPPERGEGGRREPDRND</sequence>
<dbReference type="EMBL" id="DS944088">
    <property type="protein sequence ID" value="EEC18545.1"/>
    <property type="molecule type" value="Genomic_DNA"/>
</dbReference>
<dbReference type="EnsemblMetazoa" id="ISCW023725-RA">
    <property type="protein sequence ID" value="ISCW023725-PA"/>
    <property type="gene ID" value="ISCW023725"/>
</dbReference>
<evidence type="ECO:0000313" key="4">
    <source>
        <dbReference type="Proteomes" id="UP000001555"/>
    </source>
</evidence>
<reference evidence="3" key="2">
    <citation type="submission" date="2020-05" db="UniProtKB">
        <authorList>
            <consortium name="EnsemblMetazoa"/>
        </authorList>
    </citation>
    <scope>IDENTIFICATION</scope>
    <source>
        <strain evidence="3">wikel</strain>
    </source>
</reference>
<protein>
    <submittedName>
        <fullName evidence="2 3">Mitochondrial associated cysteine-rich protein, putative</fullName>
    </submittedName>
</protein>
<evidence type="ECO:0000313" key="2">
    <source>
        <dbReference type="EMBL" id="EEC18545.1"/>
    </source>
</evidence>
<feature type="compositionally biased region" description="Low complexity" evidence="1">
    <location>
        <begin position="91"/>
        <end position="107"/>
    </location>
</feature>
<feature type="non-terminal residue" evidence="2">
    <location>
        <position position="1"/>
    </location>
</feature>
<evidence type="ECO:0000313" key="3">
    <source>
        <dbReference type="EnsemblMetazoa" id="ISCW023725-PA"/>
    </source>
</evidence>
<accession>B7QI73</accession>
<dbReference type="HOGENOM" id="CLU_1113694_0_0_1"/>
<feature type="compositionally biased region" description="Basic residues" evidence="1">
    <location>
        <begin position="110"/>
        <end position="122"/>
    </location>
</feature>
<dbReference type="Proteomes" id="UP000001555">
    <property type="component" value="Unassembled WGS sequence"/>
</dbReference>
<feature type="compositionally biased region" description="Basic residues" evidence="1">
    <location>
        <begin position="129"/>
        <end position="138"/>
    </location>
</feature>
<reference evidence="2 4" key="1">
    <citation type="submission" date="2008-03" db="EMBL/GenBank/DDBJ databases">
        <title>Annotation of Ixodes scapularis.</title>
        <authorList>
            <consortium name="Ixodes scapularis Genome Project Consortium"/>
            <person name="Caler E."/>
            <person name="Hannick L.I."/>
            <person name="Bidwell S."/>
            <person name="Joardar V."/>
            <person name="Thiagarajan M."/>
            <person name="Amedeo P."/>
            <person name="Galinsky K.J."/>
            <person name="Schobel S."/>
            <person name="Inman J."/>
            <person name="Hostetler J."/>
            <person name="Miller J."/>
            <person name="Hammond M."/>
            <person name="Megy K."/>
            <person name="Lawson D."/>
            <person name="Kodira C."/>
            <person name="Sutton G."/>
            <person name="Meyer J."/>
            <person name="Hill C.A."/>
            <person name="Birren B."/>
            <person name="Nene V."/>
            <person name="Collins F."/>
            <person name="Alarcon-Chaidez F."/>
            <person name="Wikel S."/>
            <person name="Strausberg R."/>
        </authorList>
    </citation>
    <scope>NUCLEOTIDE SEQUENCE [LARGE SCALE GENOMIC DNA]</scope>
    <source>
        <strain evidence="4">Wikel</strain>
        <strain evidence="2">Wikel colony</strain>
    </source>
</reference>
<feature type="region of interest" description="Disordered" evidence="1">
    <location>
        <begin position="223"/>
        <end position="250"/>
    </location>
</feature>
<name>B7QI73_IXOSC</name>